<dbReference type="AlphaFoldDB" id="G4TPK6"/>
<sequence length="170" mass="19160">MPEQRLLARPKGVSSIEKIVIEGHVPSYLMKLLVAILKGYICERPPNHGLSVQANLITLPDAAIPGCFKCHPQLVECQLPIKLATPEKWEAFRPTEHSQVEYPKSTDEILSTWKVCRKVFEGLLEADEWGLGLRRRSCENRQVQEITRHMLVRVQTRAGTLSGGRHACGQ</sequence>
<accession>G4TPK6</accession>
<evidence type="ECO:0000313" key="2">
    <source>
        <dbReference type="Proteomes" id="UP000007148"/>
    </source>
</evidence>
<comment type="caution">
    <text evidence="1">The sequence shown here is derived from an EMBL/GenBank/DDBJ whole genome shotgun (WGS) entry which is preliminary data.</text>
</comment>
<protein>
    <submittedName>
        <fullName evidence="1">Uncharacterized protein</fullName>
    </submittedName>
</protein>
<evidence type="ECO:0000313" key="1">
    <source>
        <dbReference type="EMBL" id="CCA73249.1"/>
    </source>
</evidence>
<keyword evidence="2" id="KW-1185">Reference proteome</keyword>
<dbReference type="InParanoid" id="G4TPK6"/>
<organism evidence="1 2">
    <name type="scientific">Serendipita indica (strain DSM 11827)</name>
    <name type="common">Root endophyte fungus</name>
    <name type="synonym">Piriformospora indica</name>
    <dbReference type="NCBI Taxonomy" id="1109443"/>
    <lineage>
        <taxon>Eukaryota</taxon>
        <taxon>Fungi</taxon>
        <taxon>Dikarya</taxon>
        <taxon>Basidiomycota</taxon>
        <taxon>Agaricomycotina</taxon>
        <taxon>Agaricomycetes</taxon>
        <taxon>Sebacinales</taxon>
        <taxon>Serendipitaceae</taxon>
        <taxon>Serendipita</taxon>
    </lineage>
</organism>
<gene>
    <name evidence="1" type="ORF">PIIN_07204</name>
</gene>
<name>G4TPK6_SERID</name>
<dbReference type="HOGENOM" id="CLU_1571252_0_0_1"/>
<dbReference type="Proteomes" id="UP000007148">
    <property type="component" value="Unassembled WGS sequence"/>
</dbReference>
<proteinExistence type="predicted"/>
<dbReference type="EMBL" id="CAFZ01000212">
    <property type="protein sequence ID" value="CCA73249.1"/>
    <property type="molecule type" value="Genomic_DNA"/>
</dbReference>
<reference evidence="1 2" key="1">
    <citation type="journal article" date="2011" name="PLoS Pathog.">
        <title>Endophytic Life Strategies Decoded by Genome and Transcriptome Analyses of the Mutualistic Root Symbiont Piriformospora indica.</title>
        <authorList>
            <person name="Zuccaro A."/>
            <person name="Lahrmann U."/>
            <person name="Guldener U."/>
            <person name="Langen G."/>
            <person name="Pfiffi S."/>
            <person name="Biedenkopf D."/>
            <person name="Wong P."/>
            <person name="Samans B."/>
            <person name="Grimm C."/>
            <person name="Basiewicz M."/>
            <person name="Murat C."/>
            <person name="Martin F."/>
            <person name="Kogel K.H."/>
        </authorList>
    </citation>
    <scope>NUCLEOTIDE SEQUENCE [LARGE SCALE GENOMIC DNA]</scope>
    <source>
        <strain evidence="1 2">DSM 11827</strain>
    </source>
</reference>